<proteinExistence type="predicted"/>
<name>A0A069SJR0_PHOVU</name>
<comment type="caution">
    <text evidence="1">The sequence shown here is derived from an EMBL/GenBank/DDBJ whole genome shotgun (WGS) entry which is preliminary data.</text>
</comment>
<evidence type="ECO:0000313" key="1">
    <source>
        <dbReference type="EMBL" id="KDS54932.1"/>
    </source>
</evidence>
<dbReference type="EMBL" id="JNHM01000019">
    <property type="protein sequence ID" value="KDS54932.1"/>
    <property type="molecule type" value="Genomic_DNA"/>
</dbReference>
<accession>A0A069SJR0</accession>
<gene>
    <name evidence="1" type="ORF">M099_1616</name>
</gene>
<dbReference type="PATRIC" id="fig|1339352.3.peg.1569"/>
<organism evidence="1 2">
    <name type="scientific">Phocaeicola vulgatus str. 3975 RP4</name>
    <dbReference type="NCBI Taxonomy" id="1339352"/>
    <lineage>
        <taxon>Bacteria</taxon>
        <taxon>Pseudomonadati</taxon>
        <taxon>Bacteroidota</taxon>
        <taxon>Bacteroidia</taxon>
        <taxon>Bacteroidales</taxon>
        <taxon>Bacteroidaceae</taxon>
        <taxon>Phocaeicola</taxon>
    </lineage>
</organism>
<protein>
    <submittedName>
        <fullName evidence="1">Uncharacterized protein</fullName>
    </submittedName>
</protein>
<dbReference type="Proteomes" id="UP000027661">
    <property type="component" value="Unassembled WGS sequence"/>
</dbReference>
<dbReference type="AlphaFoldDB" id="A0A069SJR0"/>
<reference evidence="1 2" key="1">
    <citation type="submission" date="2014-04" db="EMBL/GenBank/DDBJ databases">
        <authorList>
            <person name="Sears C."/>
            <person name="Carroll K."/>
            <person name="Sack B.R."/>
            <person name="Qadri F."/>
            <person name="Myers L.L."/>
            <person name="Chung G.-T."/>
            <person name="Escheverria P."/>
            <person name="Fraser C.M."/>
            <person name="Sadzewicz L."/>
            <person name="Shefchek K.A."/>
            <person name="Tallon L."/>
            <person name="Das S.P."/>
            <person name="Daugherty S."/>
            <person name="Mongodin E.F."/>
        </authorList>
    </citation>
    <scope>NUCLEOTIDE SEQUENCE [LARGE SCALE GENOMIC DNA]</scope>
    <source>
        <strain evidence="1 2">3975 RP4</strain>
    </source>
</reference>
<sequence>MIWYKSGILHQRLPSETMDAILLFNANFNTYANHVIQKLF</sequence>
<evidence type="ECO:0000313" key="2">
    <source>
        <dbReference type="Proteomes" id="UP000027661"/>
    </source>
</evidence>